<evidence type="ECO:0000313" key="4">
    <source>
        <dbReference type="Proteomes" id="UP000267289"/>
    </source>
</evidence>
<evidence type="ECO:0000313" key="3">
    <source>
        <dbReference type="EMBL" id="VBA38523.1"/>
    </source>
</evidence>
<feature type="transmembrane region" description="Helical" evidence="2">
    <location>
        <begin position="161"/>
        <end position="180"/>
    </location>
</feature>
<protein>
    <submittedName>
        <fullName evidence="3">Lipoprotein LpqS</fullName>
    </submittedName>
</protein>
<accession>A0A498Q1Q6</accession>
<dbReference type="Proteomes" id="UP000267289">
    <property type="component" value="Unassembled WGS sequence"/>
</dbReference>
<feature type="transmembrane region" description="Helical" evidence="2">
    <location>
        <begin position="84"/>
        <end position="104"/>
    </location>
</feature>
<gene>
    <name evidence="3" type="primary">lpqS_5</name>
    <name evidence="3" type="ORF">LAUMK13_02118</name>
</gene>
<keyword evidence="2" id="KW-0472">Membrane</keyword>
<keyword evidence="2" id="KW-1133">Transmembrane helix</keyword>
<reference evidence="3 4" key="1">
    <citation type="submission" date="2018-09" db="EMBL/GenBank/DDBJ databases">
        <authorList>
            <person name="Tagini F."/>
        </authorList>
    </citation>
    <scope>NUCLEOTIDE SEQUENCE [LARGE SCALE GENOMIC DNA]</scope>
    <source>
        <strain evidence="3 4">MK13</strain>
    </source>
</reference>
<evidence type="ECO:0000256" key="1">
    <source>
        <dbReference type="SAM" id="MobiDB-lite"/>
    </source>
</evidence>
<proteinExistence type="predicted"/>
<organism evidence="3 4">
    <name type="scientific">Mycobacterium innocens</name>
    <dbReference type="NCBI Taxonomy" id="2341083"/>
    <lineage>
        <taxon>Bacteria</taxon>
        <taxon>Bacillati</taxon>
        <taxon>Actinomycetota</taxon>
        <taxon>Actinomycetes</taxon>
        <taxon>Mycobacteriales</taxon>
        <taxon>Mycobacteriaceae</taxon>
        <taxon>Mycobacterium</taxon>
    </lineage>
</organism>
<keyword evidence="4" id="KW-1185">Reference proteome</keyword>
<name>A0A498Q1Q6_9MYCO</name>
<dbReference type="Pfam" id="PF26327">
    <property type="entry name" value="LpqS"/>
    <property type="match status" value="1"/>
</dbReference>
<sequence>MVRTMITIINKPSMHNGQEPEGTHRDLAAPCRTPHPPVPSGGMGFSTARADAMFQHGRLPSAEHRSYCYPVITVSGTEVWQRPWWRLTAALAAAVTAVTVWMLILGHAEVRHESAASHPAHVLVSSLGGEFRINSNHAHIESPSVAHHEAFVTAVLPNAPVTTVAALSVVVAAVGAVGLFGRHVISGGRGPPRGLAAILTGQELLTRLCTSRR</sequence>
<dbReference type="EMBL" id="UPHQ01000096">
    <property type="protein sequence ID" value="VBA38523.1"/>
    <property type="molecule type" value="Genomic_DNA"/>
</dbReference>
<dbReference type="AlphaFoldDB" id="A0A498Q1Q6"/>
<keyword evidence="2" id="KW-0812">Transmembrane</keyword>
<feature type="region of interest" description="Disordered" evidence="1">
    <location>
        <begin position="10"/>
        <end position="29"/>
    </location>
</feature>
<dbReference type="InterPro" id="IPR058714">
    <property type="entry name" value="LpqS"/>
</dbReference>
<evidence type="ECO:0000256" key="2">
    <source>
        <dbReference type="SAM" id="Phobius"/>
    </source>
</evidence>
<keyword evidence="3" id="KW-0449">Lipoprotein</keyword>